<dbReference type="InterPro" id="IPR050819">
    <property type="entry name" value="Tripeptidyl-peptidase_I"/>
</dbReference>
<dbReference type="InterPro" id="IPR036852">
    <property type="entry name" value="Peptidase_S8/S53_dom_sf"/>
</dbReference>
<dbReference type="OrthoDB" id="409122at2759"/>
<dbReference type="SUPFAM" id="SSF52743">
    <property type="entry name" value="Subtilisin-like"/>
    <property type="match status" value="1"/>
</dbReference>
<dbReference type="Pfam" id="PF00082">
    <property type="entry name" value="Peptidase_S8"/>
    <property type="match status" value="1"/>
</dbReference>
<proteinExistence type="predicted"/>
<dbReference type="AlphaFoldDB" id="A0A5C2RWN8"/>
<comment type="caution">
    <text evidence="1">Lacks conserved residue(s) required for the propagation of feature annotation.</text>
</comment>
<name>A0A5C2RWN8_9APHY</name>
<dbReference type="Proteomes" id="UP000313359">
    <property type="component" value="Unassembled WGS sequence"/>
</dbReference>
<dbReference type="EMBL" id="ML122295">
    <property type="protein sequence ID" value="RPD55410.1"/>
    <property type="molecule type" value="Genomic_DNA"/>
</dbReference>
<dbReference type="InterPro" id="IPR000209">
    <property type="entry name" value="Peptidase_S8/S53_dom"/>
</dbReference>
<dbReference type="GO" id="GO:0004252">
    <property type="term" value="F:serine-type endopeptidase activity"/>
    <property type="evidence" value="ECO:0007669"/>
    <property type="project" value="InterPro"/>
</dbReference>
<evidence type="ECO:0000313" key="3">
    <source>
        <dbReference type="EMBL" id="RPD55410.1"/>
    </source>
</evidence>
<keyword evidence="4" id="KW-1185">Reference proteome</keyword>
<protein>
    <submittedName>
        <fullName evidence="3">Subtilisin-like protein</fullName>
    </submittedName>
</protein>
<evidence type="ECO:0000313" key="4">
    <source>
        <dbReference type="Proteomes" id="UP000313359"/>
    </source>
</evidence>
<evidence type="ECO:0000259" key="2">
    <source>
        <dbReference type="PROSITE" id="PS51695"/>
    </source>
</evidence>
<evidence type="ECO:0000256" key="1">
    <source>
        <dbReference type="PROSITE-ProRule" id="PRU01032"/>
    </source>
</evidence>
<dbReference type="PANTHER" id="PTHR14218:SF15">
    <property type="entry name" value="TRIPEPTIDYL-PEPTIDASE 1"/>
    <property type="match status" value="1"/>
</dbReference>
<sequence>FSGGGFSNIFPRPTYQSAAVENYLNTIGGTNAGLFNSSGRAFPDISARGVNYLTEINGSFWTIDGTSASAPVIASIVALLNDTRLNLGLPSLGFINLLLYSQQGAAALNDVTSGSNPGCGTQGFPAVGGWNPA</sequence>
<organism evidence="3 4">
    <name type="scientific">Lentinus tigrinus ALCF2SS1-6</name>
    <dbReference type="NCBI Taxonomy" id="1328759"/>
    <lineage>
        <taxon>Eukaryota</taxon>
        <taxon>Fungi</taxon>
        <taxon>Dikarya</taxon>
        <taxon>Basidiomycota</taxon>
        <taxon>Agaricomycotina</taxon>
        <taxon>Agaricomycetes</taxon>
        <taxon>Polyporales</taxon>
        <taxon>Polyporaceae</taxon>
        <taxon>Lentinus</taxon>
    </lineage>
</organism>
<gene>
    <name evidence="3" type="ORF">L227DRAFT_473642</name>
</gene>
<feature type="domain" description="Peptidase S53" evidence="2">
    <location>
        <begin position="1"/>
        <end position="133"/>
    </location>
</feature>
<dbReference type="GO" id="GO:0008240">
    <property type="term" value="F:tripeptidyl-peptidase activity"/>
    <property type="evidence" value="ECO:0007669"/>
    <property type="project" value="TreeGrafter"/>
</dbReference>
<accession>A0A5C2RWN8</accession>
<dbReference type="PROSITE" id="PS51695">
    <property type="entry name" value="SEDOLISIN"/>
    <property type="match status" value="1"/>
</dbReference>
<feature type="non-terminal residue" evidence="3">
    <location>
        <position position="133"/>
    </location>
</feature>
<dbReference type="PANTHER" id="PTHR14218">
    <property type="entry name" value="PROTEASE S8 TRIPEPTIDYL PEPTIDASE I CLN2"/>
    <property type="match status" value="1"/>
</dbReference>
<feature type="non-terminal residue" evidence="3">
    <location>
        <position position="1"/>
    </location>
</feature>
<reference evidence="3" key="1">
    <citation type="journal article" date="2018" name="Genome Biol. Evol.">
        <title>Genomics and development of Lentinus tigrinus, a white-rot wood-decaying mushroom with dimorphic fruiting bodies.</title>
        <authorList>
            <person name="Wu B."/>
            <person name="Xu Z."/>
            <person name="Knudson A."/>
            <person name="Carlson A."/>
            <person name="Chen N."/>
            <person name="Kovaka S."/>
            <person name="LaButti K."/>
            <person name="Lipzen A."/>
            <person name="Pennachio C."/>
            <person name="Riley R."/>
            <person name="Schakwitz W."/>
            <person name="Umezawa K."/>
            <person name="Ohm R.A."/>
            <person name="Grigoriev I.V."/>
            <person name="Nagy L.G."/>
            <person name="Gibbons J."/>
            <person name="Hibbett D."/>
        </authorList>
    </citation>
    <scope>NUCLEOTIDE SEQUENCE [LARGE SCALE GENOMIC DNA]</scope>
    <source>
        <strain evidence="3">ALCF2SS1-6</strain>
    </source>
</reference>
<dbReference type="Gene3D" id="3.40.50.200">
    <property type="entry name" value="Peptidase S8/S53 domain"/>
    <property type="match status" value="1"/>
</dbReference>
<dbReference type="STRING" id="1328759.A0A5C2RWN8"/>
<dbReference type="InterPro" id="IPR030400">
    <property type="entry name" value="Sedolisin_dom"/>
</dbReference>
<dbReference type="GO" id="GO:0006508">
    <property type="term" value="P:proteolysis"/>
    <property type="evidence" value="ECO:0007669"/>
    <property type="project" value="InterPro"/>
</dbReference>